<evidence type="ECO:0000313" key="3">
    <source>
        <dbReference type="EMBL" id="CAE2292973.1"/>
    </source>
</evidence>
<feature type="transmembrane region" description="Helical" evidence="1">
    <location>
        <begin position="447"/>
        <end position="470"/>
    </location>
</feature>
<reference evidence="3" key="1">
    <citation type="submission" date="2021-01" db="EMBL/GenBank/DDBJ databases">
        <authorList>
            <person name="Corre E."/>
            <person name="Pelletier E."/>
            <person name="Niang G."/>
            <person name="Scheremetjew M."/>
            <person name="Finn R."/>
            <person name="Kale V."/>
            <person name="Holt S."/>
            <person name="Cochrane G."/>
            <person name="Meng A."/>
            <person name="Brown T."/>
            <person name="Cohen L."/>
        </authorList>
    </citation>
    <scope>NUCLEOTIDE SEQUENCE</scope>
    <source>
        <strain evidence="3">SoJaBio B1-5/56/2</strain>
    </source>
</reference>
<feature type="transmembrane region" description="Helical" evidence="1">
    <location>
        <begin position="307"/>
        <end position="331"/>
    </location>
</feature>
<dbReference type="EMBL" id="HBKR01009021">
    <property type="protein sequence ID" value="CAE2292973.1"/>
    <property type="molecule type" value="Transcribed_RNA"/>
</dbReference>
<feature type="transmembrane region" description="Helical" evidence="1">
    <location>
        <begin position="409"/>
        <end position="435"/>
    </location>
</feature>
<dbReference type="AlphaFoldDB" id="A0A7S4NJY3"/>
<feature type="transmembrane region" description="Helical" evidence="1">
    <location>
        <begin position="223"/>
        <end position="249"/>
    </location>
</feature>
<organism evidence="3">
    <name type="scientific">Paramoeba aestuarina</name>
    <dbReference type="NCBI Taxonomy" id="180227"/>
    <lineage>
        <taxon>Eukaryota</taxon>
        <taxon>Amoebozoa</taxon>
        <taxon>Discosea</taxon>
        <taxon>Flabellinia</taxon>
        <taxon>Dactylopodida</taxon>
        <taxon>Paramoebidae</taxon>
        <taxon>Paramoeba</taxon>
    </lineage>
</organism>
<dbReference type="Gene3D" id="1.20.1070.10">
    <property type="entry name" value="Rhodopsin 7-helix transmembrane proteins"/>
    <property type="match status" value="1"/>
</dbReference>
<gene>
    <name evidence="3" type="ORF">NAES01612_LOCUS5994</name>
</gene>
<proteinExistence type="predicted"/>
<evidence type="ECO:0000256" key="2">
    <source>
        <dbReference type="SAM" id="SignalP"/>
    </source>
</evidence>
<feature type="chain" id="PRO_5031042522" description="Frizzled/Smoothened transmembrane domain-containing protein" evidence="2">
    <location>
        <begin position="31"/>
        <end position="567"/>
    </location>
</feature>
<feature type="transmembrane region" description="Helical" evidence="1">
    <location>
        <begin position="261"/>
        <end position="287"/>
    </location>
</feature>
<name>A0A7S4NJY3_9EUKA</name>
<keyword evidence="1" id="KW-0472">Membrane</keyword>
<keyword evidence="2" id="KW-0732">Signal</keyword>
<feature type="transmembrane region" description="Helical" evidence="1">
    <location>
        <begin position="507"/>
        <end position="530"/>
    </location>
</feature>
<keyword evidence="1" id="KW-1133">Transmembrane helix</keyword>
<feature type="transmembrane region" description="Helical" evidence="1">
    <location>
        <begin position="366"/>
        <end position="389"/>
    </location>
</feature>
<accession>A0A7S4NJY3</accession>
<sequence length="567" mass="64363">MLKLRRMRITTVGMISVYLMLFVSLFVCEGTPTTEKSSNNSPSLLDIVEAKAVFQRSQCFEYTLQNECAEVVDETWVPKDMQDDVFELIQMNISDTRMFAPECRRSLIWVLCSYAFGGGDDCDSNDFIHGDSNDYSNSCEEVNERCGGPLLNCYGTAASGKSGVVLKSGESFSFPSSIPPIAVETCLQDPDTTITCCPDPFTRSLNTLECVVQCPPVIYDRQFGLLVANYICFCLSLLILIFSLVPYIFIPQLRVFPKYGLALSMLYMILMSICLNWGLLAGVELYVCGSDRESGSYTEFLESGRCAAQLTMWTFFMFGALYWFTLVNMYLHNLVFNSEPPLFKPFFAFLARLARVDDPNHRRNEILIHVGCLSMALILSLACSLSTFYTDSTVATIPAYYCAHEAASAGYLFWALFCCMYGTVLIVYFITLFALLRKGWVLLRFHLRIILFFGVSFIQFFIYALTAFYFRTQTDEWALYQQDYAECVALNPRNSEELCELEEDGNFWWFVLVMLAGSAWPGIWGIIGFVSTQTAMRWWWTLITKREIVRGLESTASHTTTGENKLA</sequence>
<feature type="signal peptide" evidence="2">
    <location>
        <begin position="1"/>
        <end position="30"/>
    </location>
</feature>
<evidence type="ECO:0008006" key="4">
    <source>
        <dbReference type="Google" id="ProtNLM"/>
    </source>
</evidence>
<evidence type="ECO:0000256" key="1">
    <source>
        <dbReference type="SAM" id="Phobius"/>
    </source>
</evidence>
<keyword evidence="1" id="KW-0812">Transmembrane</keyword>
<protein>
    <recommendedName>
        <fullName evidence="4">Frizzled/Smoothened transmembrane domain-containing protein</fullName>
    </recommendedName>
</protein>